<evidence type="ECO:0000259" key="1">
    <source>
        <dbReference type="PROSITE" id="PS50190"/>
    </source>
</evidence>
<dbReference type="GO" id="GO:0016192">
    <property type="term" value="P:vesicle-mediated transport"/>
    <property type="evidence" value="ECO:0007669"/>
    <property type="project" value="UniProtKB-ARBA"/>
</dbReference>
<dbReference type="Gene3D" id="1.10.1000.11">
    <property type="entry name" value="Arf Nucleotide-binding Site Opener,domain 2"/>
    <property type="match status" value="1"/>
</dbReference>
<accession>A0A9P6GW48</accession>
<dbReference type="PANTHER" id="PTHR10663">
    <property type="entry name" value="GUANYL-NUCLEOTIDE EXCHANGE FACTOR"/>
    <property type="match status" value="1"/>
</dbReference>
<keyword evidence="3" id="KW-1185">Reference proteome</keyword>
<protein>
    <submittedName>
        <fullName evidence="2">ARF guanine-nucleotide exchange factor GNL1</fullName>
    </submittedName>
</protein>
<dbReference type="PANTHER" id="PTHR10663:SF388">
    <property type="entry name" value="GOLGI-SPECIFIC BREFELDIN A-RESISTANCE GUANINE NUCLEOTIDE EXCHANGE FACTOR 1"/>
    <property type="match status" value="1"/>
</dbReference>
<reference evidence="2 3" key="1">
    <citation type="journal article" date="2020" name="Genome Biol. Evol.">
        <title>Comparative genomics of strictly vertically transmitted, feminizing microsporidia endosymbionts of amphipod crustaceans.</title>
        <authorList>
            <person name="Cormier A."/>
            <person name="Chebbi M.A."/>
            <person name="Giraud I."/>
            <person name="Wattier R."/>
            <person name="Teixeira M."/>
            <person name="Gilbert C."/>
            <person name="Rigaud T."/>
            <person name="Cordaux R."/>
        </authorList>
    </citation>
    <scope>NUCLEOTIDE SEQUENCE [LARGE SCALE GENOMIC DNA]</scope>
    <source>
        <strain evidence="2 3">Ou3-Ou53</strain>
    </source>
</reference>
<organism evidence="2 3">
    <name type="scientific">Nosema granulosis</name>
    <dbReference type="NCBI Taxonomy" id="83296"/>
    <lineage>
        <taxon>Eukaryota</taxon>
        <taxon>Fungi</taxon>
        <taxon>Fungi incertae sedis</taxon>
        <taxon>Microsporidia</taxon>
        <taxon>Nosematidae</taxon>
        <taxon>Nosema</taxon>
    </lineage>
</organism>
<evidence type="ECO:0000313" key="3">
    <source>
        <dbReference type="Proteomes" id="UP000740883"/>
    </source>
</evidence>
<dbReference type="InterPro" id="IPR035999">
    <property type="entry name" value="Sec7_dom_sf"/>
</dbReference>
<dbReference type="GO" id="GO:0012505">
    <property type="term" value="C:endomembrane system"/>
    <property type="evidence" value="ECO:0007669"/>
    <property type="project" value="UniProtKB-ARBA"/>
</dbReference>
<dbReference type="AlphaFoldDB" id="A0A9P6GW48"/>
<feature type="domain" description="SEC7" evidence="1">
    <location>
        <begin position="276"/>
        <end position="448"/>
    </location>
</feature>
<evidence type="ECO:0000313" key="2">
    <source>
        <dbReference type="EMBL" id="KAF9761349.1"/>
    </source>
</evidence>
<dbReference type="PROSITE" id="PS50190">
    <property type="entry name" value="SEC7"/>
    <property type="match status" value="1"/>
</dbReference>
<dbReference type="GO" id="GO:0005737">
    <property type="term" value="C:cytoplasm"/>
    <property type="evidence" value="ECO:0007669"/>
    <property type="project" value="UniProtKB-ARBA"/>
</dbReference>
<dbReference type="SMART" id="SM00222">
    <property type="entry name" value="Sec7"/>
    <property type="match status" value="1"/>
</dbReference>
<dbReference type="InterPro" id="IPR023394">
    <property type="entry name" value="Sec7_C_sf"/>
</dbReference>
<dbReference type="GO" id="GO:0005085">
    <property type="term" value="F:guanyl-nucleotide exchange factor activity"/>
    <property type="evidence" value="ECO:0007669"/>
    <property type="project" value="InterPro"/>
</dbReference>
<dbReference type="EMBL" id="SBJO01000356">
    <property type="protein sequence ID" value="KAF9761349.1"/>
    <property type="molecule type" value="Genomic_DNA"/>
</dbReference>
<dbReference type="GO" id="GO:0032012">
    <property type="term" value="P:regulation of ARF protein signal transduction"/>
    <property type="evidence" value="ECO:0007669"/>
    <property type="project" value="InterPro"/>
</dbReference>
<dbReference type="SUPFAM" id="SSF48425">
    <property type="entry name" value="Sec7 domain"/>
    <property type="match status" value="1"/>
</dbReference>
<proteinExistence type="predicted"/>
<dbReference type="InterPro" id="IPR000904">
    <property type="entry name" value="Sec7_dom"/>
</dbReference>
<dbReference type="OrthoDB" id="430364at2759"/>
<comment type="caution">
    <text evidence="2">The sequence shown here is derived from an EMBL/GenBank/DDBJ whole genome shotgun (WGS) entry which is preliminary data.</text>
</comment>
<name>A0A9P6GW48_9MICR</name>
<dbReference type="Proteomes" id="UP000740883">
    <property type="component" value="Unassembled WGS sequence"/>
</dbReference>
<sequence>MKDKLEEIQILLFTLPCTHNKEFVAAIKEHTADSSMLDLFDKIFSISKYTNTEMYHFLSVFSRFIEDFEYERVAKKVISLKFFPGEKDTDLVIYKYFEVVNKMRVGEEDLEDIYSRYIFLQSKEIVNNVMIHFIYEKFKEFLSTNPGFLEYTVEKGVYKEMILRNEFLMDYFDKISSRSLVDSSFESSGGMRIWIINSTRDKYLVQEFFNDIPQWYLRSLSRNLVPFLYYNFDVYGIFRELGLEYMNTLDIDNLLLEIGSSSSMSIGNINTIHNIKEAISTFNKTGDISTLVDTFGEVETMLILRSSKNTNLKILGEFLCKAKNEKYLRTFTTTFEFQDMTVVESLRVFLGGFYLVGESQVIHRVLECFTEKYFLDNVNRLVQEDEKTRKFLFNFAFSLLVLNTKMYNPNIKVKPTFKAYMEDFTPEEIPAGFSIEYLQSQFENIRESKLELAVRNKAGKYNYMVYEEICKIYKIPLKLEEVENCTIENCTVENCTIENCTIENIKHNEHEFSSSNNLKAFRDLFSKTFSNFLDSSPDKFYRLCEVLGEKKYISRYLKENKNDTSKFLGMFKYYAEMEGEEEIYRIFLQVLKRIEKPKHSVLSEIKNSLIKGQSESSSILSQYRKAYNDIVKVDFKDIQMLADSLKNTSSGFVEGLVVEILEKNLHKLRDVSMLEDGRIAQILDKAIASGNRQKFSELSRGMGRESLVGYYKNMLETVPRFLNEEICEAFKEIGIYNEDAFCIVLNIQKEFDMFDFVVNIKEEKIECRGVKIYEKNQDGVFLLDLDKGIVNDKDTLQTSVDYTDKDTLQTSIDYTDKDTLQTSEIDIIYFKVSSSKDILSCFSFEEKFREILNSPTNLFHFYASSKSILNQSKAKTIHKTGCPLSQPLFSPVEMDCRLVYMLKKADSINNKDVTNYTLWIVNLISASLPLFCRFFLDNFGLLLTTKNVNPIIKIFCSRLSKTLSGNPLCCLECGWKTYTPVENLIKMLIKYDLATVEDFSFYFDKRMEMIKNGEMKIENGELQGM</sequence>
<dbReference type="Pfam" id="PF01369">
    <property type="entry name" value="Sec7"/>
    <property type="match status" value="1"/>
</dbReference>
<gene>
    <name evidence="2" type="primary">GNL1</name>
    <name evidence="2" type="ORF">NGRA_2705</name>
</gene>